<feature type="transmembrane region" description="Helical" evidence="1">
    <location>
        <begin position="100"/>
        <end position="122"/>
    </location>
</feature>
<feature type="transmembrane region" description="Helical" evidence="1">
    <location>
        <begin position="194"/>
        <end position="222"/>
    </location>
</feature>
<accession>A0A2K8K624</accession>
<evidence type="ECO:0000313" key="3">
    <source>
        <dbReference type="Proteomes" id="UP000228948"/>
    </source>
</evidence>
<evidence type="ECO:0000256" key="1">
    <source>
        <dbReference type="SAM" id="Phobius"/>
    </source>
</evidence>
<dbReference type="STRING" id="441209.GCA_001870665_00669"/>
<sequence length="315" mass="32431">MIIRALEWLARSGRLVLLAGLGLGVLAGVALPDLAGILQALVAPVVVTLLFLAVLRLGPDGVRAGLAGWRTGLLTVLVLQLLLPCFAVLALRLLQVDSVLAFGLVLVLAAAPITGSPNLAIMSGASAPVALRQLVMGTLLLPATALPVFLLMPGLGAPTEVLSIVLRLLAVIALAGALGLWLRARKIVTANARSLIVIDGCTTLLLALIVIALMGAVGPALLAGIGAWGLLLLVLGLGFGLQLASLLGTYQKLPHAQAAAISQAAGNRNIALFLGVLPPALASDLLLFIGLYQIPMYLTPAVMGWVYARMRLKLA</sequence>
<keyword evidence="1" id="KW-0812">Transmembrane</keyword>
<evidence type="ECO:0008006" key="4">
    <source>
        <dbReference type="Google" id="ProtNLM"/>
    </source>
</evidence>
<feature type="transmembrane region" description="Helical" evidence="1">
    <location>
        <begin position="228"/>
        <end position="250"/>
    </location>
</feature>
<feature type="transmembrane region" description="Helical" evidence="1">
    <location>
        <begin position="270"/>
        <end position="294"/>
    </location>
</feature>
<evidence type="ECO:0000313" key="2">
    <source>
        <dbReference type="EMBL" id="ATX64894.1"/>
    </source>
</evidence>
<dbReference type="Gene3D" id="1.20.1530.20">
    <property type="match status" value="1"/>
</dbReference>
<dbReference type="RefSeq" id="WP_071479784.1">
    <property type="nucleotide sequence ID" value="NZ_CP024899.1"/>
</dbReference>
<dbReference type="EMBL" id="CP024899">
    <property type="protein sequence ID" value="ATX64894.1"/>
    <property type="molecule type" value="Genomic_DNA"/>
</dbReference>
<feature type="transmembrane region" description="Helical" evidence="1">
    <location>
        <begin position="161"/>
        <end position="182"/>
    </location>
</feature>
<proteinExistence type="predicted"/>
<feature type="transmembrane region" description="Helical" evidence="1">
    <location>
        <begin position="12"/>
        <end position="31"/>
    </location>
</feature>
<protein>
    <recommendedName>
        <fullName evidence="4">Bile acid:sodium symporter</fullName>
    </recommendedName>
</protein>
<dbReference type="Proteomes" id="UP000228948">
    <property type="component" value="Chromosome"/>
</dbReference>
<reference evidence="2 3" key="1">
    <citation type="submission" date="2017-11" db="EMBL/GenBank/DDBJ databases">
        <title>Revised Sequence and Annotation of the Rhodobaca barguzinensis strain alga05 Genome.</title>
        <authorList>
            <person name="Kopejtka K."/>
            <person name="Tomasch J.M."/>
            <person name="Bunk B."/>
            <person name="Koblizek M."/>
        </authorList>
    </citation>
    <scope>NUCLEOTIDE SEQUENCE [LARGE SCALE GENOMIC DNA]</scope>
    <source>
        <strain evidence="3">alga05</strain>
    </source>
</reference>
<dbReference type="KEGG" id="rbg:BG454_02775"/>
<dbReference type="AlphaFoldDB" id="A0A2K8K624"/>
<name>A0A2K8K624_9RHOB</name>
<feature type="transmembrane region" description="Helical" evidence="1">
    <location>
        <begin position="71"/>
        <end position="94"/>
    </location>
</feature>
<feature type="transmembrane region" description="Helical" evidence="1">
    <location>
        <begin position="37"/>
        <end position="59"/>
    </location>
</feature>
<dbReference type="InterPro" id="IPR038770">
    <property type="entry name" value="Na+/solute_symporter_sf"/>
</dbReference>
<feature type="transmembrane region" description="Helical" evidence="1">
    <location>
        <begin position="134"/>
        <end position="155"/>
    </location>
</feature>
<organism evidence="2 3">
    <name type="scientific">Roseinatronobacter bogoriensis subsp. barguzinensis</name>
    <dbReference type="NCBI Taxonomy" id="441209"/>
    <lineage>
        <taxon>Bacteria</taxon>
        <taxon>Pseudomonadati</taxon>
        <taxon>Pseudomonadota</taxon>
        <taxon>Alphaproteobacteria</taxon>
        <taxon>Rhodobacterales</taxon>
        <taxon>Paracoccaceae</taxon>
        <taxon>Roseinatronobacter</taxon>
    </lineage>
</organism>
<keyword evidence="3" id="KW-1185">Reference proteome</keyword>
<keyword evidence="1" id="KW-0472">Membrane</keyword>
<dbReference type="OrthoDB" id="8477735at2"/>
<keyword evidence="1" id="KW-1133">Transmembrane helix</keyword>
<gene>
    <name evidence="2" type="ORF">BG454_02775</name>
</gene>